<dbReference type="SUPFAM" id="SSF52540">
    <property type="entry name" value="P-loop containing nucleoside triphosphate hydrolases"/>
    <property type="match status" value="1"/>
</dbReference>
<dbReference type="SMART" id="SM00248">
    <property type="entry name" value="ANK"/>
    <property type="match status" value="5"/>
</dbReference>
<dbReference type="SUPFAM" id="SSF48403">
    <property type="entry name" value="Ankyrin repeat"/>
    <property type="match status" value="1"/>
</dbReference>
<evidence type="ECO:0000256" key="2">
    <source>
        <dbReference type="PROSITE-ProRule" id="PRU00023"/>
    </source>
</evidence>
<dbReference type="InterPro" id="IPR036770">
    <property type="entry name" value="Ankyrin_rpt-contain_sf"/>
</dbReference>
<feature type="repeat" description="ANK" evidence="2">
    <location>
        <begin position="649"/>
        <end position="681"/>
    </location>
</feature>
<feature type="domain" description="Nephrocystin 3-like N-terminal" evidence="3">
    <location>
        <begin position="63"/>
        <end position="232"/>
    </location>
</feature>
<evidence type="ECO:0000259" key="3">
    <source>
        <dbReference type="Pfam" id="PF24883"/>
    </source>
</evidence>
<name>A0ABR0SRB7_9HYPO</name>
<accession>A0ABR0SRB7</accession>
<dbReference type="InterPro" id="IPR002110">
    <property type="entry name" value="Ankyrin_rpt"/>
</dbReference>
<feature type="repeat" description="ANK" evidence="2">
    <location>
        <begin position="616"/>
        <end position="648"/>
    </location>
</feature>
<dbReference type="Proteomes" id="UP001338125">
    <property type="component" value="Unassembled WGS sequence"/>
</dbReference>
<comment type="caution">
    <text evidence="4">The sequence shown here is derived from an EMBL/GenBank/DDBJ whole genome shotgun (WGS) entry which is preliminary data.</text>
</comment>
<feature type="repeat" description="ANK" evidence="2">
    <location>
        <begin position="796"/>
        <end position="824"/>
    </location>
</feature>
<evidence type="ECO:0000256" key="1">
    <source>
        <dbReference type="ARBA" id="ARBA00022737"/>
    </source>
</evidence>
<evidence type="ECO:0000313" key="5">
    <source>
        <dbReference type="Proteomes" id="UP001338125"/>
    </source>
</evidence>
<dbReference type="Pfam" id="PF12796">
    <property type="entry name" value="Ank_2"/>
    <property type="match status" value="1"/>
</dbReference>
<dbReference type="Gene3D" id="3.40.50.300">
    <property type="entry name" value="P-loop containing nucleotide triphosphate hydrolases"/>
    <property type="match status" value="1"/>
</dbReference>
<dbReference type="Pfam" id="PF00023">
    <property type="entry name" value="Ank"/>
    <property type="match status" value="1"/>
</dbReference>
<protein>
    <submittedName>
        <fullName evidence="4">Ankyrin repeat domain-containing 50-like protein</fullName>
    </submittedName>
</protein>
<proteinExistence type="predicted"/>
<dbReference type="Gene3D" id="1.25.40.20">
    <property type="entry name" value="Ankyrin repeat-containing domain"/>
    <property type="match status" value="2"/>
</dbReference>
<feature type="repeat" description="ANK" evidence="2">
    <location>
        <begin position="579"/>
        <end position="615"/>
    </location>
</feature>
<dbReference type="PANTHER" id="PTHR10039">
    <property type="entry name" value="AMELOGENIN"/>
    <property type="match status" value="1"/>
</dbReference>
<dbReference type="PANTHER" id="PTHR10039:SF16">
    <property type="entry name" value="GPI INOSITOL-DEACYLASE"/>
    <property type="match status" value="1"/>
</dbReference>
<dbReference type="PROSITE" id="PS50088">
    <property type="entry name" value="ANK_REPEAT"/>
    <property type="match status" value="4"/>
</dbReference>
<reference evidence="4 5" key="1">
    <citation type="submission" date="2024-01" db="EMBL/GenBank/DDBJ databases">
        <title>Complete genome of Cladobotryum mycophilum ATHUM6906.</title>
        <authorList>
            <person name="Christinaki A.C."/>
            <person name="Myridakis A.I."/>
            <person name="Kouvelis V.N."/>
        </authorList>
    </citation>
    <scope>NUCLEOTIDE SEQUENCE [LARGE SCALE GENOMIC DNA]</scope>
    <source>
        <strain evidence="4 5">ATHUM6906</strain>
    </source>
</reference>
<keyword evidence="5" id="KW-1185">Reference proteome</keyword>
<evidence type="ECO:0000313" key="4">
    <source>
        <dbReference type="EMBL" id="KAK5994719.1"/>
    </source>
</evidence>
<dbReference type="PROSITE" id="PS50297">
    <property type="entry name" value="ANK_REP_REGION"/>
    <property type="match status" value="4"/>
</dbReference>
<dbReference type="InterPro" id="IPR027417">
    <property type="entry name" value="P-loop_NTPase"/>
</dbReference>
<dbReference type="Pfam" id="PF24883">
    <property type="entry name" value="NPHP3_N"/>
    <property type="match status" value="1"/>
</dbReference>
<dbReference type="InterPro" id="IPR056884">
    <property type="entry name" value="NPHP3-like_N"/>
</dbReference>
<sequence length="963" mass="108486">MAQHQIDLLNQNHNIGITQGINYGDNNIYNYYTDRSSSSLRLTPSQYTRQTHEKWRAVWKDTGTCEWLLKRTEFSEWLQMDDKNSFLWIHGLQGCGKTTLMSRAIECIREERIDVKRLRDAHLLYFYIGYGNDKETQQFYRDMLMTFWEQMIAKDGTRASDLFGTSTSDEEIHEKLNSHLASSQRDVYIAIDALDQLPLQEQRKLLNGLDALFQKHKAGQSNFRIAAIISSRDRTGFDRLQTHKLCEIHIKPSDSADDIRNYLKKNLNSYLFDDQPALRERVLSGLIRKADGMFLWAKLQRANICDMEMEEDVEYALQTLLPPGKMHQIYQDYAARFESLERPTEKQIALRAMALLAYTAELVPKEVLLVALALDIKNGKPNPKTYKELSEEPAKVVRICHHLIEMNENLGVFRFCHGSVYEFFRHYQPATSHGRIAELCLAHICASDFSQVPHSSAEWYNYGSLGPVLREHKFLEFASCNWAISMKQSIERNGDGTSIKTTHETILALLQKLSGTAEAKEEKQNLQLSFQVYLLSMRKSKPMPGGVCLEHIISYFALFAFFNVFHQRRWLDLEKRDHEGSTSIHWAIRNQTEKDTTHVIGILIAYGSDVNAQDAEGRTPLYYAAHYGRFDVVRLLLDRGANLDIQSRAGETALIAACKEHHEEIVLELVEAGADVQVQGPLGTALQAVSLIGCDRCVERILDRYGTKSTITETNGPYGTSLHAAAFHGHHKVVQLLLRTNKFDVRTRNETYGNILTAAASGCARTLDSTPFHNIFEQAIAQGADTNDTSGFFGPPLRAAAANGHSTLVRILLDNGAKVSTAQGLMGTAYFAADIQEYEEIRQLLMQSDPNAAIYGSVDSKNTLSILHDVWRKMFGVAMAAGNVAILNGVIGQVEGLLKKTIQIENIPIVRMMVYVGAGFFNDVVKLATSSGSETEAYEIDNILREGAIAEELEEKGGLSSLD</sequence>
<keyword evidence="2" id="KW-0040">ANK repeat</keyword>
<dbReference type="PRINTS" id="PR01415">
    <property type="entry name" value="ANKYRIN"/>
</dbReference>
<organism evidence="4 5">
    <name type="scientific">Cladobotryum mycophilum</name>
    <dbReference type="NCBI Taxonomy" id="491253"/>
    <lineage>
        <taxon>Eukaryota</taxon>
        <taxon>Fungi</taxon>
        <taxon>Dikarya</taxon>
        <taxon>Ascomycota</taxon>
        <taxon>Pezizomycotina</taxon>
        <taxon>Sordariomycetes</taxon>
        <taxon>Hypocreomycetidae</taxon>
        <taxon>Hypocreales</taxon>
        <taxon>Hypocreaceae</taxon>
        <taxon>Cladobotryum</taxon>
    </lineage>
</organism>
<dbReference type="EMBL" id="JAVFKD010000004">
    <property type="protein sequence ID" value="KAK5994719.1"/>
    <property type="molecule type" value="Genomic_DNA"/>
</dbReference>
<keyword evidence="1" id="KW-0677">Repeat</keyword>
<gene>
    <name evidence="4" type="ORF">PT974_03101</name>
</gene>